<dbReference type="Proteomes" id="UP000198612">
    <property type="component" value="Unassembled WGS sequence"/>
</dbReference>
<dbReference type="GO" id="GO:0030145">
    <property type="term" value="F:manganese ion binding"/>
    <property type="evidence" value="ECO:0007669"/>
    <property type="project" value="UniProtKB-UniRule"/>
</dbReference>
<dbReference type="EMBL" id="FOHG01000001">
    <property type="protein sequence ID" value="SES61832.1"/>
    <property type="molecule type" value="Genomic_DNA"/>
</dbReference>
<evidence type="ECO:0000256" key="13">
    <source>
        <dbReference type="ARBA" id="ARBA00023211"/>
    </source>
</evidence>
<dbReference type="PROSITE" id="PS51975">
    <property type="entry name" value="RNASE_H_2"/>
    <property type="match status" value="1"/>
</dbReference>
<dbReference type="NCBIfam" id="NF000594">
    <property type="entry name" value="PRK00015.1-1"/>
    <property type="match status" value="1"/>
</dbReference>
<dbReference type="AlphaFoldDB" id="A0A1G6I445"/>
<evidence type="ECO:0000256" key="6">
    <source>
        <dbReference type="ARBA" id="ARBA00012180"/>
    </source>
</evidence>
<dbReference type="GO" id="GO:0004523">
    <property type="term" value="F:RNA-DNA hybrid ribonuclease activity"/>
    <property type="evidence" value="ECO:0007669"/>
    <property type="project" value="UniProtKB-UniRule"/>
</dbReference>
<evidence type="ECO:0000313" key="27">
    <source>
        <dbReference type="Proteomes" id="UP000324896"/>
    </source>
</evidence>
<comment type="cofactor">
    <cofactor evidence="14 15">
        <name>Mn(2+)</name>
        <dbReference type="ChEBI" id="CHEBI:29035"/>
    </cofactor>
    <cofactor evidence="14 15">
        <name>Mg(2+)</name>
        <dbReference type="ChEBI" id="CHEBI:18420"/>
    </cofactor>
    <text evidence="14 15">Manganese or magnesium. Binds 1 divalent metal ion per monomer in the absence of substrate. May bind a second metal ion after substrate binding.</text>
</comment>
<evidence type="ECO:0000313" key="18">
    <source>
        <dbReference type="EMBL" id="PXV66024.1"/>
    </source>
</evidence>
<dbReference type="Pfam" id="PF01351">
    <property type="entry name" value="RNase_HII"/>
    <property type="match status" value="1"/>
</dbReference>
<keyword evidence="9 14" id="KW-0540">Nuclease</keyword>
<evidence type="ECO:0000256" key="15">
    <source>
        <dbReference type="PROSITE-ProRule" id="PRU01319"/>
    </source>
</evidence>
<evidence type="ECO:0000313" key="26">
    <source>
        <dbReference type="Proteomes" id="UP000295472"/>
    </source>
</evidence>
<keyword evidence="13 14" id="KW-0464">Manganese</keyword>
<evidence type="ECO:0000256" key="11">
    <source>
        <dbReference type="ARBA" id="ARBA00022759"/>
    </source>
</evidence>
<evidence type="ECO:0000256" key="12">
    <source>
        <dbReference type="ARBA" id="ARBA00022801"/>
    </source>
</evidence>
<dbReference type="GO" id="GO:0032299">
    <property type="term" value="C:ribonuclease H2 complex"/>
    <property type="evidence" value="ECO:0007669"/>
    <property type="project" value="TreeGrafter"/>
</dbReference>
<dbReference type="GO" id="GO:0005737">
    <property type="term" value="C:cytoplasm"/>
    <property type="evidence" value="ECO:0007669"/>
    <property type="project" value="UniProtKB-SubCell"/>
</dbReference>
<feature type="domain" description="RNase H type-2" evidence="17">
    <location>
        <begin position="97"/>
        <end position="288"/>
    </location>
</feature>
<keyword evidence="12 14" id="KW-0378">Hydrolase</keyword>
<dbReference type="InterPro" id="IPR024567">
    <property type="entry name" value="RNase_HII/HIII_dom"/>
</dbReference>
<dbReference type="FunFam" id="3.30.420.10:FF:000006">
    <property type="entry name" value="Ribonuclease HII"/>
    <property type="match status" value="1"/>
</dbReference>
<dbReference type="EMBL" id="FNBJ01000001">
    <property type="protein sequence ID" value="SDE69905.1"/>
    <property type="molecule type" value="Genomic_DNA"/>
</dbReference>
<comment type="subcellular location">
    <subcellularLocation>
        <location evidence="4 14">Cytoplasm</location>
    </subcellularLocation>
</comment>
<reference evidence="23 24" key="1">
    <citation type="submission" date="2016-10" db="EMBL/GenBank/DDBJ databases">
        <authorList>
            <person name="Varghese N."/>
            <person name="Submissions S."/>
        </authorList>
    </citation>
    <scope>NUCLEOTIDE SEQUENCE [LARGE SCALE GENOMIC DNA]</scope>
    <source>
        <strain evidence="19 27">WG10</strain>
        <strain evidence="20 24">WG2</strain>
        <strain evidence="21 23">WG5</strain>
    </source>
</reference>
<evidence type="ECO:0000313" key="19">
    <source>
        <dbReference type="EMBL" id="SDC01264.1"/>
    </source>
</evidence>
<dbReference type="InterPro" id="IPR036397">
    <property type="entry name" value="RNaseH_sf"/>
</dbReference>
<evidence type="ECO:0000256" key="14">
    <source>
        <dbReference type="HAMAP-Rule" id="MF_00052"/>
    </source>
</evidence>
<name>A0A1G6I445_9FIRM</name>
<evidence type="ECO:0000313" key="24">
    <source>
        <dbReference type="Proteomes" id="UP000199519"/>
    </source>
</evidence>
<keyword evidence="11 14" id="KW-0255">Endonuclease</keyword>
<comment type="function">
    <text evidence="3 14 16">Endonuclease that specifically degrades the RNA of RNA-DNA hybrids.</text>
</comment>
<gene>
    <name evidence="14" type="primary">rnhB</name>
    <name evidence="22" type="ORF">C7954_10815</name>
    <name evidence="18" type="ORF">C8C78_11276</name>
    <name evidence="19" type="ORF">SAMN04488597_101265</name>
    <name evidence="20" type="ORF">SAMN04488598_101139</name>
    <name evidence="21" type="ORF">SAMN04515652_101152</name>
</gene>
<evidence type="ECO:0000313" key="22">
    <source>
        <dbReference type="EMBL" id="TDX45324.1"/>
    </source>
</evidence>
<dbReference type="GO" id="GO:0043137">
    <property type="term" value="P:DNA replication, removal of RNA primer"/>
    <property type="evidence" value="ECO:0007669"/>
    <property type="project" value="TreeGrafter"/>
</dbReference>
<dbReference type="STRING" id="54121.SAMN04515653_107128"/>
<dbReference type="Proteomes" id="UP000199519">
    <property type="component" value="Unassembled WGS sequence"/>
</dbReference>
<dbReference type="RefSeq" id="WP_081374468.1">
    <property type="nucleotide sequence ID" value="NZ_FMYT01000001.1"/>
</dbReference>
<dbReference type="EMBL" id="QICM01000012">
    <property type="protein sequence ID" value="PXV66024.1"/>
    <property type="molecule type" value="Genomic_DNA"/>
</dbReference>
<organism evidence="19 27">
    <name type="scientific">Halanaerobium congolense</name>
    <dbReference type="NCBI Taxonomy" id="54121"/>
    <lineage>
        <taxon>Bacteria</taxon>
        <taxon>Bacillati</taxon>
        <taxon>Bacillota</taxon>
        <taxon>Clostridia</taxon>
        <taxon>Halanaerobiales</taxon>
        <taxon>Halanaerobiaceae</taxon>
        <taxon>Halanaerobium</taxon>
    </lineage>
</organism>
<dbReference type="Gene3D" id="3.30.420.10">
    <property type="entry name" value="Ribonuclease H-like superfamily/Ribonuclease H"/>
    <property type="match status" value="1"/>
</dbReference>
<comment type="cofactor">
    <cofactor evidence="2">
        <name>Mg(2+)</name>
        <dbReference type="ChEBI" id="CHEBI:18420"/>
    </cofactor>
</comment>
<dbReference type="Proteomes" id="UP000295472">
    <property type="component" value="Unassembled WGS sequence"/>
</dbReference>
<feature type="binding site" evidence="14 15">
    <location>
        <position position="103"/>
    </location>
    <ligand>
        <name>a divalent metal cation</name>
        <dbReference type="ChEBI" id="CHEBI:60240"/>
    </ligand>
</feature>
<dbReference type="EMBL" id="FMYT01000001">
    <property type="protein sequence ID" value="SDC01264.1"/>
    <property type="molecule type" value="Genomic_DNA"/>
</dbReference>
<dbReference type="InterPro" id="IPR001352">
    <property type="entry name" value="RNase_HII/HIII"/>
</dbReference>
<evidence type="ECO:0000256" key="8">
    <source>
        <dbReference type="ARBA" id="ARBA00022490"/>
    </source>
</evidence>
<protein>
    <recommendedName>
        <fullName evidence="7 14">Ribonuclease HII</fullName>
        <shortName evidence="14">RNase HII</shortName>
        <ecNumber evidence="6 14">3.1.26.4</ecNumber>
    </recommendedName>
</protein>
<keyword evidence="24" id="KW-1185">Reference proteome</keyword>
<dbReference type="PANTHER" id="PTHR10954">
    <property type="entry name" value="RIBONUCLEASE H2 SUBUNIT A"/>
    <property type="match status" value="1"/>
</dbReference>
<keyword evidence="8 14" id="KW-0963">Cytoplasm</keyword>
<evidence type="ECO:0000256" key="3">
    <source>
        <dbReference type="ARBA" id="ARBA00004065"/>
    </source>
</evidence>
<evidence type="ECO:0000256" key="5">
    <source>
        <dbReference type="ARBA" id="ARBA00007383"/>
    </source>
</evidence>
<dbReference type="EC" id="3.1.26.4" evidence="6 14"/>
<evidence type="ECO:0000256" key="9">
    <source>
        <dbReference type="ARBA" id="ARBA00022722"/>
    </source>
</evidence>
<dbReference type="HAMAP" id="MF_00052_B">
    <property type="entry name" value="RNase_HII_B"/>
    <property type="match status" value="1"/>
</dbReference>
<dbReference type="Proteomes" id="UP000247389">
    <property type="component" value="Unassembled WGS sequence"/>
</dbReference>
<evidence type="ECO:0000256" key="10">
    <source>
        <dbReference type="ARBA" id="ARBA00022723"/>
    </source>
</evidence>
<reference evidence="18 25" key="2">
    <citation type="submission" date="2018-04" db="EMBL/GenBank/DDBJ databases">
        <title>Subsurface microbial communities from deep shales in Ohio and West Virginia, USA.</title>
        <authorList>
            <person name="Wrighton K."/>
        </authorList>
    </citation>
    <scope>NUCLEOTIDE SEQUENCE [LARGE SCALE GENOMIC DNA]</scope>
    <source>
        <strain evidence="22 26">DSMZ 11287</strain>
        <strain evidence="18 25">MSL28</strain>
    </source>
</reference>
<dbReference type="Proteomes" id="UP000324896">
    <property type="component" value="Unassembled WGS sequence"/>
</dbReference>
<evidence type="ECO:0000313" key="20">
    <source>
        <dbReference type="EMBL" id="SDE69905.1"/>
    </source>
</evidence>
<feature type="binding site" evidence="14 15">
    <location>
        <position position="104"/>
    </location>
    <ligand>
        <name>a divalent metal cation</name>
        <dbReference type="ChEBI" id="CHEBI:60240"/>
    </ligand>
</feature>
<dbReference type="EMBL" id="SOEF01000008">
    <property type="protein sequence ID" value="TDX45324.1"/>
    <property type="molecule type" value="Genomic_DNA"/>
</dbReference>
<feature type="binding site" evidence="14 15">
    <location>
        <position position="198"/>
    </location>
    <ligand>
        <name>a divalent metal cation</name>
        <dbReference type="ChEBI" id="CHEBI:60240"/>
    </ligand>
</feature>
<evidence type="ECO:0000313" key="25">
    <source>
        <dbReference type="Proteomes" id="UP000247389"/>
    </source>
</evidence>
<keyword evidence="10 14" id="KW-0479">Metal-binding</keyword>
<dbReference type="SUPFAM" id="SSF53098">
    <property type="entry name" value="Ribonuclease H-like"/>
    <property type="match status" value="1"/>
</dbReference>
<evidence type="ECO:0000259" key="17">
    <source>
        <dbReference type="PROSITE" id="PS51975"/>
    </source>
</evidence>
<dbReference type="GO" id="GO:0003723">
    <property type="term" value="F:RNA binding"/>
    <property type="evidence" value="ECO:0007669"/>
    <property type="project" value="UniProtKB-UniRule"/>
</dbReference>
<dbReference type="CDD" id="cd07182">
    <property type="entry name" value="RNase_HII_bacteria_HII_like"/>
    <property type="match status" value="1"/>
</dbReference>
<evidence type="ECO:0000256" key="2">
    <source>
        <dbReference type="ARBA" id="ARBA00001946"/>
    </source>
</evidence>
<dbReference type="OrthoDB" id="9803420at2"/>
<evidence type="ECO:0000313" key="23">
    <source>
        <dbReference type="Proteomes" id="UP000198612"/>
    </source>
</evidence>
<comment type="catalytic activity">
    <reaction evidence="1 14 15 16">
        <text>Endonucleolytic cleavage to 5'-phosphomonoester.</text>
        <dbReference type="EC" id="3.1.26.4"/>
    </reaction>
</comment>
<evidence type="ECO:0000256" key="1">
    <source>
        <dbReference type="ARBA" id="ARBA00000077"/>
    </source>
</evidence>
<proteinExistence type="inferred from homology"/>
<dbReference type="GO" id="GO:0006298">
    <property type="term" value="P:mismatch repair"/>
    <property type="evidence" value="ECO:0007669"/>
    <property type="project" value="TreeGrafter"/>
</dbReference>
<dbReference type="GeneID" id="57012248"/>
<sequence length="288" mass="32189">MRNDQNFKTKKSKEQNDLKDFTKISELTIKEVKKLTSDLEVDQKLPEIIEILEADSRKGVQKIAAQLERKIAKKEAVITKWKQMNEIEAELSAQGYQLIVGIDEAGRGPLAGPVVAAAVILDPERKIYGLDDSKKLSCQKREELYEEIYSKALVGVGKASSSEIDKYNIREATFVAMKRAVKNLLPNLDKHPDILLVDGNALIPNLTMEQKAIIDGDADINAIAAASIIAKVSRDNIIFKYAKKYPQYNFKSNKGYGTAEHIAALEKHGSSPVHRKSFGRVPKRKLKD</sequence>
<dbReference type="InterPro" id="IPR012337">
    <property type="entry name" value="RNaseH-like_sf"/>
</dbReference>
<evidence type="ECO:0000256" key="16">
    <source>
        <dbReference type="RuleBase" id="RU003515"/>
    </source>
</evidence>
<accession>A0A1G6I445</accession>
<evidence type="ECO:0000313" key="21">
    <source>
        <dbReference type="EMBL" id="SES61832.1"/>
    </source>
</evidence>
<dbReference type="NCBIfam" id="NF000595">
    <property type="entry name" value="PRK00015.1-3"/>
    <property type="match status" value="1"/>
</dbReference>
<dbReference type="InterPro" id="IPR022898">
    <property type="entry name" value="RNase_HII"/>
</dbReference>
<evidence type="ECO:0000256" key="4">
    <source>
        <dbReference type="ARBA" id="ARBA00004496"/>
    </source>
</evidence>
<evidence type="ECO:0000256" key="7">
    <source>
        <dbReference type="ARBA" id="ARBA00019179"/>
    </source>
</evidence>
<dbReference type="PANTHER" id="PTHR10954:SF18">
    <property type="entry name" value="RIBONUCLEASE HII"/>
    <property type="match status" value="1"/>
</dbReference>
<comment type="similarity">
    <text evidence="5 14 16">Belongs to the RNase HII family.</text>
</comment>